<dbReference type="KEGG" id="dfc:DFI_10580"/>
<dbReference type="CDD" id="cd10911">
    <property type="entry name" value="PIN_LabA"/>
    <property type="match status" value="1"/>
</dbReference>
<protein>
    <submittedName>
        <fullName evidence="3">NYN domain-containing protein</fullName>
    </submittedName>
</protein>
<accession>A0A221SXM4</accession>
<dbReference type="InterPro" id="IPR047140">
    <property type="entry name" value="LabA"/>
</dbReference>
<dbReference type="Pfam" id="PF01936">
    <property type="entry name" value="NYN"/>
    <property type="match status" value="1"/>
</dbReference>
<evidence type="ECO:0000313" key="3">
    <source>
        <dbReference type="EMBL" id="ASN81395.1"/>
    </source>
</evidence>
<feature type="domain" description="NYN" evidence="2">
    <location>
        <begin position="9"/>
        <end position="162"/>
    </location>
</feature>
<dbReference type="InterPro" id="IPR021139">
    <property type="entry name" value="NYN"/>
</dbReference>
<dbReference type="AlphaFoldDB" id="A0A221SXM4"/>
<proteinExistence type="predicted"/>
<dbReference type="RefSeq" id="WP_022801344.1">
    <property type="nucleotide sequence ID" value="NZ_ATTJ01000001.1"/>
</dbReference>
<dbReference type="GO" id="GO:0004540">
    <property type="term" value="F:RNA nuclease activity"/>
    <property type="evidence" value="ECO:0007669"/>
    <property type="project" value="InterPro"/>
</dbReference>
<reference evidence="3 4" key="1">
    <citation type="submission" date="2017-05" db="EMBL/GenBank/DDBJ databases">
        <title>The complete genome sequence of Deinococcus ficus isolated from the rhizosphere of the Ficus religiosa L. in Taiwan.</title>
        <authorList>
            <person name="Wu K.-M."/>
            <person name="Liao T.-L."/>
            <person name="Liu Y.-M."/>
            <person name="Young C.-C."/>
            <person name="Tsai S.-F."/>
        </authorList>
    </citation>
    <scope>NUCLEOTIDE SEQUENCE [LARGE SCALE GENOMIC DNA]</scope>
    <source>
        <strain evidence="3 4">CC-FR2-10</strain>
    </source>
</reference>
<dbReference type="OrthoDB" id="2379772at2"/>
<feature type="region of interest" description="Disordered" evidence="1">
    <location>
        <begin position="170"/>
        <end position="194"/>
    </location>
</feature>
<name>A0A221SXM4_9DEIO</name>
<organism evidence="3 4">
    <name type="scientific">Deinococcus ficus</name>
    <dbReference type="NCBI Taxonomy" id="317577"/>
    <lineage>
        <taxon>Bacteria</taxon>
        <taxon>Thermotogati</taxon>
        <taxon>Deinococcota</taxon>
        <taxon>Deinococci</taxon>
        <taxon>Deinococcales</taxon>
        <taxon>Deinococcaceae</taxon>
        <taxon>Deinococcus</taxon>
    </lineage>
</organism>
<evidence type="ECO:0000313" key="4">
    <source>
        <dbReference type="Proteomes" id="UP000259030"/>
    </source>
</evidence>
<dbReference type="STRING" id="317577.GCA_000419625_01812"/>
<keyword evidence="4" id="KW-1185">Reference proteome</keyword>
<gene>
    <name evidence="3" type="ORF">DFI_10580</name>
</gene>
<dbReference type="EMBL" id="CP021081">
    <property type="protein sequence ID" value="ASN81395.1"/>
    <property type="molecule type" value="Genomic_DNA"/>
</dbReference>
<evidence type="ECO:0000256" key="1">
    <source>
        <dbReference type="SAM" id="MobiDB-lite"/>
    </source>
</evidence>
<sequence length="194" mass="22048">MQYIVQRPRVGVFIDTQNLYHSARDLLERTVNFETILQVATRDRELVHAISYTVERDGEATSRPFIYKLSALGYKVRRMTLTLHHVTDTGKPIYEGNWDMGIVADMVRLMDHLDIVVLGSGDGDYTDIVEVLQERGKRVEVIAFREHTAQKLIDAADRFTHLPDIQDALMPARTRNGSKTPAETPSEPLPDDAE</sequence>
<evidence type="ECO:0000259" key="2">
    <source>
        <dbReference type="Pfam" id="PF01936"/>
    </source>
</evidence>
<dbReference type="PANTHER" id="PTHR35458">
    <property type="entry name" value="SLR0755 PROTEIN"/>
    <property type="match status" value="1"/>
</dbReference>
<dbReference type="Gene3D" id="3.40.50.1010">
    <property type="entry name" value="5'-nuclease"/>
    <property type="match status" value="1"/>
</dbReference>
<dbReference type="Proteomes" id="UP000259030">
    <property type="component" value="Chromosome"/>
</dbReference>
<dbReference type="PANTHER" id="PTHR35458:SF8">
    <property type="entry name" value="SLR0650 PROTEIN"/>
    <property type="match status" value="1"/>
</dbReference>